<reference evidence="2 3" key="2">
    <citation type="submission" date="2023-08" db="EMBL/GenBank/DDBJ databases">
        <authorList>
            <person name="Du M."/>
            <person name="Liu C."/>
            <person name="Liu S.-J."/>
        </authorList>
    </citation>
    <scope>NUCLEOTIDE SEQUENCE [LARGE SCALE GENOMIC DNA]</scope>
    <source>
        <strain evidence="2 3">GS077</strain>
    </source>
</reference>
<name>A0ABD5FXB0_BACFG</name>
<gene>
    <name evidence="2" type="ORF">BFGS077_002437</name>
</gene>
<dbReference type="InterPro" id="IPR010093">
    <property type="entry name" value="SinI_DNA-bd"/>
</dbReference>
<dbReference type="NCBIfam" id="TIGR01764">
    <property type="entry name" value="excise"/>
    <property type="match status" value="1"/>
</dbReference>
<comment type="caution">
    <text evidence="2">The sequence shown here is derived from an EMBL/GenBank/DDBJ whole genome shotgun (WGS) entry which is preliminary data.</text>
</comment>
<dbReference type="AlphaFoldDB" id="A0ABD5FXB0"/>
<evidence type="ECO:0000313" key="3">
    <source>
        <dbReference type="Proteomes" id="UP001258434"/>
    </source>
</evidence>
<evidence type="ECO:0000259" key="1">
    <source>
        <dbReference type="Pfam" id="PF12728"/>
    </source>
</evidence>
<protein>
    <recommendedName>
        <fullName evidence="1">Helix-turn-helix domain-containing protein</fullName>
    </recommendedName>
</protein>
<dbReference type="EMBL" id="JAVFHL010000001">
    <property type="protein sequence ID" value="MDT6977159.1"/>
    <property type="molecule type" value="Genomic_DNA"/>
</dbReference>
<dbReference type="Pfam" id="PF12728">
    <property type="entry name" value="HTH_17"/>
    <property type="match status" value="1"/>
</dbReference>
<dbReference type="Proteomes" id="UP001258434">
    <property type="component" value="Unassembled WGS sequence"/>
</dbReference>
<feature type="domain" description="Helix-turn-helix" evidence="1">
    <location>
        <begin position="121"/>
        <end position="164"/>
    </location>
</feature>
<accession>A0ABD5FXB0</accession>
<dbReference type="InterPro" id="IPR041657">
    <property type="entry name" value="HTH_17"/>
</dbReference>
<evidence type="ECO:0000313" key="2">
    <source>
        <dbReference type="EMBL" id="MDT6977159.1"/>
    </source>
</evidence>
<proteinExistence type="predicted"/>
<organism evidence="2 3">
    <name type="scientific">Bacteroides fragilis</name>
    <dbReference type="NCBI Taxonomy" id="817"/>
    <lineage>
        <taxon>Bacteria</taxon>
        <taxon>Pseudomonadati</taxon>
        <taxon>Bacteroidota</taxon>
        <taxon>Bacteroidia</taxon>
        <taxon>Bacteroidales</taxon>
        <taxon>Bacteroidaceae</taxon>
        <taxon>Bacteroides</taxon>
    </lineage>
</organism>
<sequence>MYGKSIASLSTTNNRKYSTTDNCLYHTVSRTALSVSHGWASLFGNYFAMTFRGGVHGCIIPVLCAKPYKRGEYANGKTVITFNDLPEVVTQLRDEVMGLKSLLREQRSVNNAKAVDTHVPMSVKEAAEYLGIPKGTLYMKLSEGSIPATKPGKRYCLYRDELDRCWNPPGRIPYPCPMRNSANPYPLPTATSLIPVTGKNPWKRIRIISI</sequence>
<reference evidence="3" key="1">
    <citation type="submission" date="2023-07" db="EMBL/GenBank/DDBJ databases">
        <title>A gut symbiont ubiquitin homologue binds and inactivates peptidyl-prolyl isomerase to mediate the interbacterial arms race in the human gut.</title>
        <authorList>
            <person name="Jiang K."/>
            <person name="Li W."/>
            <person name="Tong M."/>
            <person name="Xu J."/>
            <person name="Chen Z."/>
            <person name="Yang Y."/>
            <person name="Zang Y."/>
            <person name="Jiao X."/>
            <person name="Liu C."/>
            <person name="Lim B."/>
            <person name="Jiang X."/>
            <person name="Wang J."/>
            <person name="Wu D."/>
            <person name="Wang M."/>
            <person name="Liu S.-J."/>
            <person name="Shao F."/>
            <person name="Gao X."/>
        </authorList>
    </citation>
    <scope>NUCLEOTIDE SEQUENCE [LARGE SCALE GENOMIC DNA]</scope>
    <source>
        <strain evidence="3">GS077</strain>
    </source>
</reference>